<organism evidence="2 3">
    <name type="scientific">Elasticomyces elasticus</name>
    <dbReference type="NCBI Taxonomy" id="574655"/>
    <lineage>
        <taxon>Eukaryota</taxon>
        <taxon>Fungi</taxon>
        <taxon>Dikarya</taxon>
        <taxon>Ascomycota</taxon>
        <taxon>Pezizomycotina</taxon>
        <taxon>Dothideomycetes</taxon>
        <taxon>Dothideomycetidae</taxon>
        <taxon>Mycosphaerellales</taxon>
        <taxon>Teratosphaeriaceae</taxon>
        <taxon>Elasticomyces</taxon>
    </lineage>
</organism>
<evidence type="ECO:0000313" key="3">
    <source>
        <dbReference type="Proteomes" id="UP001310594"/>
    </source>
</evidence>
<evidence type="ECO:0000256" key="1">
    <source>
        <dbReference type="SAM" id="MobiDB-lite"/>
    </source>
</evidence>
<accession>A0AAN7WE92</accession>
<feature type="compositionally biased region" description="Basic and acidic residues" evidence="1">
    <location>
        <begin position="108"/>
        <end position="130"/>
    </location>
</feature>
<dbReference type="Proteomes" id="UP001310594">
    <property type="component" value="Unassembled WGS sequence"/>
</dbReference>
<proteinExistence type="predicted"/>
<dbReference type="AlphaFoldDB" id="A0AAN7WE92"/>
<feature type="compositionally biased region" description="Acidic residues" evidence="1">
    <location>
        <begin position="1"/>
        <end position="21"/>
    </location>
</feature>
<name>A0AAN7WE92_9PEZI</name>
<feature type="compositionally biased region" description="Gly residues" evidence="1">
    <location>
        <begin position="94"/>
        <end position="107"/>
    </location>
</feature>
<reference evidence="2" key="1">
    <citation type="submission" date="2023-08" db="EMBL/GenBank/DDBJ databases">
        <title>Black Yeasts Isolated from many extreme environments.</title>
        <authorList>
            <person name="Coleine C."/>
            <person name="Stajich J.E."/>
            <person name="Selbmann L."/>
        </authorList>
    </citation>
    <scope>NUCLEOTIDE SEQUENCE</scope>
    <source>
        <strain evidence="2">CCFEE 5810</strain>
    </source>
</reference>
<feature type="region of interest" description="Disordered" evidence="1">
    <location>
        <begin position="1"/>
        <end position="130"/>
    </location>
</feature>
<evidence type="ECO:0000313" key="2">
    <source>
        <dbReference type="EMBL" id="KAK5704302.1"/>
    </source>
</evidence>
<dbReference type="EMBL" id="JAVRQU010000004">
    <property type="protein sequence ID" value="KAK5704302.1"/>
    <property type="molecule type" value="Genomic_DNA"/>
</dbReference>
<feature type="compositionally biased region" description="Low complexity" evidence="1">
    <location>
        <begin position="22"/>
        <end position="35"/>
    </location>
</feature>
<protein>
    <submittedName>
        <fullName evidence="2">Uncharacterized protein</fullName>
    </submittedName>
</protein>
<sequence length="130" mass="13525">MADMENEEDLFADLYDGEADEPAAPTTTTTAVKAPSPEPAIKTEAQNDSSLPDASGDDFNIKTDYNEDNGGNNNNNGLQQFGGGGGMHMDHNGSVGGYGNNNGGGGGGRRDYSQFDDGPGDRPIHIKDDG</sequence>
<gene>
    <name evidence="2" type="ORF">LTR97_003318</name>
</gene>
<comment type="caution">
    <text evidence="2">The sequence shown here is derived from an EMBL/GenBank/DDBJ whole genome shotgun (WGS) entry which is preliminary data.</text>
</comment>
<feature type="compositionally biased region" description="Low complexity" evidence="1">
    <location>
        <begin position="68"/>
        <end position="79"/>
    </location>
</feature>